<dbReference type="Pfam" id="PF15604">
    <property type="entry name" value="Ntox15"/>
    <property type="match status" value="1"/>
</dbReference>
<dbReference type="AlphaFoldDB" id="Q988W2"/>
<feature type="transmembrane region" description="Helical" evidence="2">
    <location>
        <begin position="733"/>
        <end position="752"/>
    </location>
</feature>
<evidence type="ECO:0000313" key="6">
    <source>
        <dbReference type="Proteomes" id="UP000000552"/>
    </source>
</evidence>
<dbReference type="InterPro" id="IPR025295">
    <property type="entry name" value="eCIS_core_dom"/>
</dbReference>
<feature type="domain" description="eCIS core" evidence="3">
    <location>
        <begin position="136"/>
        <end position="210"/>
    </location>
</feature>
<feature type="compositionally biased region" description="Polar residues" evidence="1">
    <location>
        <begin position="114"/>
        <end position="137"/>
    </location>
</feature>
<keyword evidence="2" id="KW-0812">Transmembrane</keyword>
<dbReference type="InterPro" id="IPR028949">
    <property type="entry name" value="Ntox15"/>
</dbReference>
<proteinExistence type="predicted"/>
<accession>Q988W2</accession>
<name>Q988W2_RHILO</name>
<keyword evidence="2" id="KW-1133">Transmembrane helix</keyword>
<gene>
    <name evidence="5" type="ordered locus">mlr6568</name>
</gene>
<feature type="domain" description="Novel toxin 15" evidence="4">
    <location>
        <begin position="900"/>
        <end position="1071"/>
    </location>
</feature>
<feature type="transmembrane region" description="Helical" evidence="2">
    <location>
        <begin position="704"/>
        <end position="726"/>
    </location>
</feature>
<evidence type="ECO:0000259" key="3">
    <source>
        <dbReference type="Pfam" id="PF13699"/>
    </source>
</evidence>
<dbReference type="Pfam" id="PF13699">
    <property type="entry name" value="eCIS_core"/>
    <property type="match status" value="1"/>
</dbReference>
<feature type="region of interest" description="Disordered" evidence="1">
    <location>
        <begin position="90"/>
        <end position="138"/>
    </location>
</feature>
<dbReference type="PATRIC" id="fig|266835.9.peg.5213"/>
<feature type="transmembrane region" description="Helical" evidence="2">
    <location>
        <begin position="673"/>
        <end position="698"/>
    </location>
</feature>
<dbReference type="eggNOG" id="COG3064">
    <property type="taxonomic scope" value="Bacteria"/>
</dbReference>
<evidence type="ECO:0000256" key="1">
    <source>
        <dbReference type="SAM" id="MobiDB-lite"/>
    </source>
</evidence>
<dbReference type="HOGENOM" id="CLU_286806_0_0_5"/>
<evidence type="ECO:0000256" key="2">
    <source>
        <dbReference type="SAM" id="Phobius"/>
    </source>
</evidence>
<evidence type="ECO:0000259" key="4">
    <source>
        <dbReference type="Pfam" id="PF15604"/>
    </source>
</evidence>
<dbReference type="KEGG" id="mlo:mlr6568"/>
<sequence length="1076" mass="116478">MPQERVALTKTAVAERRPAATAVYLSAGSSPAAAQRVASRLPQSTVSRSAQTSVAVSIAAPTSVRFARVSQPSDPAEVEARETARKVVQMGTPAAKPAIKSEEETKKNKVVQRTPASSNDGATTTEPIAPTGGTSLPSAVRSFMEPRFGADFANVRIHTGEQAAQQSANLNAHAFTVGEHVSFGRNQYQPESADGRELIAHELTHTIQQGAVIQRSAATAVSRHTAPRVQRLGIGDALNFIADAANFIPGFRLLTIVLGTNPINLAPVERSPANILRALLELIPIAGMLLSQALDAYGIFAKVGGWAEAQFRTLGMAAGTLKAALTRFLDSLSWKDVFDLDGVWERGKRIFTEPIDRLIAFGKSLATGILGFIREVILLPLAKLAEGTRGYDLLKAVLGQDPVTGEPVPRTPETLIGGFLKLIGQEDIWENMKKANAIPRAWAWFQAALAGLMGFIRQIPSLFMKALNALEIVDLVLPLKAFTKLVGVFGDFVFQFVTWGGNAAWNLLEIIFDVVSPGALVYVKKTGAALKSILKNPLPFVGNLVKAAKLGFVNFADHFLGHLKAGLIDWLTGSLPGIYIPKAFSLVEIGKFVFSVLGLSWANIRQKLVKATSETVVKALETGFDIVVTLVRDGPAAAWDKIKEQLTNLKDMVISGITDFVVDMVVKRAIPKLIAMFIPGAGFISAILSIYDTIMVFVNKISKIIQVVTGFIDSIVAIASGAIGAAATRVENVLAGLLSLAINFLAGFAGLGKVADKVMAVIEKVRAPIDKALDWLVNWIVTAAKKLFAKVFGKKEKPDERTPQEKDADLKKAMSEAQRLLDDPSASRVKVANSLTSIKKQYRMSSLDLVVNSKSGAKETVHVHGVINPQLDTKPKEWMSGMELVQIEFNIRLKKFNPIEFRGQLSQQERGINKMKMSQWAANRAQFLQTKEESEDGSGRSEASAGDQRIFRDYLRGKIVEVRVRSLKETKDQAEKFADNWLGTRAALHGPDQIAAGGRMAGDAQAVGIDESSVIEFKKRTGLVGVGSARINSSIGSQWKSRISKIDQAISDDKKYPSDVKDKANMNVQLTGVELQ</sequence>
<organism evidence="5 6">
    <name type="scientific">Mesorhizobium japonicum (strain LMG 29417 / CECT 9101 / MAFF 303099)</name>
    <name type="common">Mesorhizobium loti (strain MAFF 303099)</name>
    <dbReference type="NCBI Taxonomy" id="266835"/>
    <lineage>
        <taxon>Bacteria</taxon>
        <taxon>Pseudomonadati</taxon>
        <taxon>Pseudomonadota</taxon>
        <taxon>Alphaproteobacteria</taxon>
        <taxon>Hyphomicrobiales</taxon>
        <taxon>Phyllobacteriaceae</taxon>
        <taxon>Mesorhizobium</taxon>
    </lineage>
</organism>
<evidence type="ECO:0000313" key="5">
    <source>
        <dbReference type="EMBL" id="BAB52835.1"/>
    </source>
</evidence>
<protein>
    <submittedName>
        <fullName evidence="5">Mlr6568 protein</fullName>
    </submittedName>
</protein>
<dbReference type="Proteomes" id="UP000000552">
    <property type="component" value="Chromosome"/>
</dbReference>
<dbReference type="RefSeq" id="WP_010914148.1">
    <property type="nucleotide sequence ID" value="NC_002678.2"/>
</dbReference>
<reference evidence="5 6" key="1">
    <citation type="journal article" date="2000" name="DNA Res.">
        <title>Complete genome structure of the nitrogen-fixing symbiotic bacterium Mesorhizobium loti.</title>
        <authorList>
            <person name="Kaneko T."/>
            <person name="Nakamura Y."/>
            <person name="Sato S."/>
            <person name="Asamizu E."/>
            <person name="Kato T."/>
            <person name="Sasamoto S."/>
            <person name="Watanabe A."/>
            <person name="Idesawa K."/>
            <person name="Ishikawa A."/>
            <person name="Kawashima K."/>
            <person name="Kimura T."/>
            <person name="Kishida Y."/>
            <person name="Kiyokawa C."/>
            <person name="Kohara M."/>
            <person name="Matsumoto M."/>
            <person name="Matsuno A."/>
            <person name="Mochizuki Y."/>
            <person name="Nakayama S."/>
            <person name="Nakazaki N."/>
            <person name="Shimpo S."/>
            <person name="Sugimoto M."/>
            <person name="Takeuchi C."/>
            <person name="Yamada M."/>
            <person name="Tabata S."/>
        </authorList>
    </citation>
    <scope>NUCLEOTIDE SEQUENCE [LARGE SCALE GENOMIC DNA]</scope>
    <source>
        <strain evidence="6">LMG 29417 / CECT 9101 / MAFF 303099</strain>
    </source>
</reference>
<dbReference type="EMBL" id="BA000012">
    <property type="protein sequence ID" value="BAB52835.1"/>
    <property type="molecule type" value="Genomic_DNA"/>
</dbReference>
<keyword evidence="2" id="KW-0472">Membrane</keyword>